<keyword evidence="1" id="KW-0812">Transmembrane</keyword>
<reference evidence="2 3" key="1">
    <citation type="submission" date="2018-08" db="EMBL/GenBank/DDBJ databases">
        <title>Actinomadura jelena sp. nov., a novel Actinomycete isolated from soil in Chad.</title>
        <authorList>
            <person name="Shi L."/>
        </authorList>
    </citation>
    <scope>NUCLEOTIDE SEQUENCE [LARGE SCALE GENOMIC DNA]</scope>
    <source>
        <strain evidence="2 3">NEAU-G17</strain>
    </source>
</reference>
<gene>
    <name evidence="2" type="ORF">DZF91_35745</name>
</gene>
<dbReference type="AlphaFoldDB" id="A0A372JAN3"/>
<keyword evidence="3" id="KW-1185">Reference proteome</keyword>
<name>A0A372JAN3_9ACTN</name>
<keyword evidence="1" id="KW-0472">Membrane</keyword>
<sequence>MGVPVLRVMRVLVTIRALAMVGVLVVVRATLLRRPEFSADGGRRTVSARRAATVQAWVTAVAWTRFSCRKPLTTER</sequence>
<organism evidence="2 3">
    <name type="scientific">Actinomadura logoneensis</name>
    <dbReference type="NCBI Taxonomy" id="2293572"/>
    <lineage>
        <taxon>Bacteria</taxon>
        <taxon>Bacillati</taxon>
        <taxon>Actinomycetota</taxon>
        <taxon>Actinomycetes</taxon>
        <taxon>Streptosporangiales</taxon>
        <taxon>Thermomonosporaceae</taxon>
        <taxon>Actinomadura</taxon>
    </lineage>
</organism>
<accession>A0A372JAN3</accession>
<evidence type="ECO:0000313" key="2">
    <source>
        <dbReference type="EMBL" id="RFU36886.1"/>
    </source>
</evidence>
<feature type="transmembrane region" description="Helical" evidence="1">
    <location>
        <begin position="6"/>
        <end position="27"/>
    </location>
</feature>
<keyword evidence="1" id="KW-1133">Transmembrane helix</keyword>
<dbReference type="EMBL" id="QURH01001026">
    <property type="protein sequence ID" value="RFU36886.1"/>
    <property type="molecule type" value="Genomic_DNA"/>
</dbReference>
<evidence type="ECO:0000313" key="3">
    <source>
        <dbReference type="Proteomes" id="UP000261811"/>
    </source>
</evidence>
<evidence type="ECO:0000256" key="1">
    <source>
        <dbReference type="SAM" id="Phobius"/>
    </source>
</evidence>
<proteinExistence type="predicted"/>
<dbReference type="Proteomes" id="UP000261811">
    <property type="component" value="Unassembled WGS sequence"/>
</dbReference>
<comment type="caution">
    <text evidence="2">The sequence shown here is derived from an EMBL/GenBank/DDBJ whole genome shotgun (WGS) entry which is preliminary data.</text>
</comment>
<protein>
    <submittedName>
        <fullName evidence="2">Uncharacterized protein</fullName>
    </submittedName>
</protein>